<dbReference type="InterPro" id="IPR017946">
    <property type="entry name" value="PLC-like_Pdiesterase_TIM-brl"/>
</dbReference>
<protein>
    <submittedName>
        <fullName evidence="2">Glycerophosphodiester phosphodiesterase</fullName>
    </submittedName>
</protein>
<dbReference type="PROSITE" id="PS51704">
    <property type="entry name" value="GP_PDE"/>
    <property type="match status" value="1"/>
</dbReference>
<evidence type="ECO:0000259" key="1">
    <source>
        <dbReference type="PROSITE" id="PS51704"/>
    </source>
</evidence>
<dbReference type="Gene3D" id="3.20.20.190">
    <property type="entry name" value="Phosphatidylinositol (PI) phosphodiesterase"/>
    <property type="match status" value="1"/>
</dbReference>
<keyword evidence="3" id="KW-1185">Reference proteome</keyword>
<dbReference type="Proteomes" id="UP000321129">
    <property type="component" value="Unassembled WGS sequence"/>
</dbReference>
<dbReference type="PANTHER" id="PTHR46211">
    <property type="entry name" value="GLYCEROPHOSPHORYL DIESTER PHOSPHODIESTERASE"/>
    <property type="match status" value="1"/>
</dbReference>
<dbReference type="GO" id="GO:0008081">
    <property type="term" value="F:phosphoric diester hydrolase activity"/>
    <property type="evidence" value="ECO:0007669"/>
    <property type="project" value="InterPro"/>
</dbReference>
<reference evidence="2 3" key="1">
    <citation type="submission" date="2019-08" db="EMBL/GenBank/DDBJ databases">
        <title>Sphingorhabdus soil sp. nov., isolated from arctic soil.</title>
        <authorList>
            <person name="Liu Y."/>
        </authorList>
    </citation>
    <scope>NUCLEOTIDE SEQUENCE [LARGE SCALE GENOMIC DNA]</scope>
    <source>
        <strain evidence="2 3">D-2Q-5-6</strain>
    </source>
</reference>
<evidence type="ECO:0000313" key="3">
    <source>
        <dbReference type="Proteomes" id="UP000321129"/>
    </source>
</evidence>
<dbReference type="GO" id="GO:0006629">
    <property type="term" value="P:lipid metabolic process"/>
    <property type="evidence" value="ECO:0007669"/>
    <property type="project" value="InterPro"/>
</dbReference>
<comment type="caution">
    <text evidence="2">The sequence shown here is derived from an EMBL/GenBank/DDBJ whole genome shotgun (WGS) entry which is preliminary data.</text>
</comment>
<dbReference type="SUPFAM" id="SSF51695">
    <property type="entry name" value="PLC-like phosphodiesterases"/>
    <property type="match status" value="1"/>
</dbReference>
<dbReference type="AlphaFoldDB" id="A0A5C6URC5"/>
<dbReference type="RefSeq" id="WP_147121284.1">
    <property type="nucleotide sequence ID" value="NZ_VOPY01000001.1"/>
</dbReference>
<organism evidence="2 3">
    <name type="scientific">Flavisphingopyxis soli</name>
    <dbReference type="NCBI Taxonomy" id="2601267"/>
    <lineage>
        <taxon>Bacteria</taxon>
        <taxon>Pseudomonadati</taxon>
        <taxon>Pseudomonadota</taxon>
        <taxon>Alphaproteobacteria</taxon>
        <taxon>Sphingomonadales</taxon>
        <taxon>Sphingopyxidaceae</taxon>
        <taxon>Flavisphingopyxis</taxon>
    </lineage>
</organism>
<dbReference type="PANTHER" id="PTHR46211:SF1">
    <property type="entry name" value="GLYCEROPHOSPHODIESTER PHOSPHODIESTERASE, CYTOPLASMIC"/>
    <property type="match status" value="1"/>
</dbReference>
<proteinExistence type="predicted"/>
<dbReference type="Pfam" id="PF03009">
    <property type="entry name" value="GDPD"/>
    <property type="match status" value="1"/>
</dbReference>
<evidence type="ECO:0000313" key="2">
    <source>
        <dbReference type="EMBL" id="TXC73448.1"/>
    </source>
</evidence>
<dbReference type="EMBL" id="VOPY01000001">
    <property type="protein sequence ID" value="TXC73448.1"/>
    <property type="molecule type" value="Genomic_DNA"/>
</dbReference>
<accession>A0A5C6URC5</accession>
<dbReference type="InterPro" id="IPR030395">
    <property type="entry name" value="GP_PDE_dom"/>
</dbReference>
<feature type="domain" description="GP-PDE" evidence="1">
    <location>
        <begin position="27"/>
        <end position="260"/>
    </location>
</feature>
<name>A0A5C6URC5_9SPHN</name>
<sequence length="262" mass="28658">MRRSPSALLDSRYAPPPEPGRVAWLSAQPFAHRGLHGDGRVENSRAAFAAAIAAGHGIECDVQLSRDGIAFVFHDDALDRLAGRPDRVASLSSDALAGIALTGSGETIPRLSEMLRLVDGQVPLLIEIKSTNRRVAPICQAVVRALEGYRGPLGVMSFNPLVGGWFARHAPRIIRGLVVTEEGKHTLRGRIERYLWLWRAQAQFLAYDIRDLPSRFAAAQRARGLPVTTWTVRTPGQLQTARAEADAPIHEMPLEAFGKQPI</sequence>
<gene>
    <name evidence="2" type="ORF">FSZ31_01450</name>
</gene>
<dbReference type="OrthoDB" id="384721at2"/>